<reference evidence="1 2" key="1">
    <citation type="journal article" date="2021" name="BMC Biol.">
        <title>Horizontally acquired antibacterial genes associated with adaptive radiation of ladybird beetles.</title>
        <authorList>
            <person name="Li H.S."/>
            <person name="Tang X.F."/>
            <person name="Huang Y.H."/>
            <person name="Xu Z.Y."/>
            <person name="Chen M.L."/>
            <person name="Du X.Y."/>
            <person name="Qiu B.Y."/>
            <person name="Chen P.T."/>
            <person name="Zhang W."/>
            <person name="Slipinski A."/>
            <person name="Escalona H.E."/>
            <person name="Waterhouse R.M."/>
            <person name="Zwick A."/>
            <person name="Pang H."/>
        </authorList>
    </citation>
    <scope>NUCLEOTIDE SEQUENCE [LARGE SCALE GENOMIC DNA]</scope>
    <source>
        <strain evidence="1">SYSU2018</strain>
    </source>
</reference>
<keyword evidence="2" id="KW-1185">Reference proteome</keyword>
<proteinExistence type="predicted"/>
<dbReference type="Proteomes" id="UP001516400">
    <property type="component" value="Unassembled WGS sequence"/>
</dbReference>
<dbReference type="EMBL" id="JABFTP020000083">
    <property type="protein sequence ID" value="KAL3276018.1"/>
    <property type="molecule type" value="Genomic_DNA"/>
</dbReference>
<evidence type="ECO:0000313" key="2">
    <source>
        <dbReference type="Proteomes" id="UP001516400"/>
    </source>
</evidence>
<dbReference type="AlphaFoldDB" id="A0ABD2NBA2"/>
<comment type="caution">
    <text evidence="1">The sequence shown here is derived from an EMBL/GenBank/DDBJ whole genome shotgun (WGS) entry which is preliminary data.</text>
</comment>
<organism evidence="1 2">
    <name type="scientific">Cryptolaemus montrouzieri</name>
    <dbReference type="NCBI Taxonomy" id="559131"/>
    <lineage>
        <taxon>Eukaryota</taxon>
        <taxon>Metazoa</taxon>
        <taxon>Ecdysozoa</taxon>
        <taxon>Arthropoda</taxon>
        <taxon>Hexapoda</taxon>
        <taxon>Insecta</taxon>
        <taxon>Pterygota</taxon>
        <taxon>Neoptera</taxon>
        <taxon>Endopterygota</taxon>
        <taxon>Coleoptera</taxon>
        <taxon>Polyphaga</taxon>
        <taxon>Cucujiformia</taxon>
        <taxon>Coccinelloidea</taxon>
        <taxon>Coccinellidae</taxon>
        <taxon>Scymninae</taxon>
        <taxon>Scymnini</taxon>
        <taxon>Cryptolaemus</taxon>
    </lineage>
</organism>
<name>A0ABD2NBA2_9CUCU</name>
<protein>
    <submittedName>
        <fullName evidence="1">Uncharacterized protein</fullName>
    </submittedName>
</protein>
<gene>
    <name evidence="1" type="ORF">HHI36_020748</name>
</gene>
<evidence type="ECO:0000313" key="1">
    <source>
        <dbReference type="EMBL" id="KAL3276018.1"/>
    </source>
</evidence>
<accession>A0ABD2NBA2</accession>
<sequence length="156" mass="18307">MDFSIIKIEPVEEDEKCFARQYIDTEGKIWELNACSETYEEKIMKHSEKTLKFNIEKPEECFKVEDSERFIDGKGDSIKIEENKNVEKEMIPCRQTCLENQIVNLKHSIKEEIVEDSIKEEEVDGEISTTEDIELKSMNIVFVIIQNLESILLRII</sequence>